<name>A0A0C9XJ16_9AGAR</name>
<dbReference type="PROSITE" id="PS51767">
    <property type="entry name" value="PEPTIDASE_A1"/>
    <property type="match status" value="1"/>
</dbReference>
<dbReference type="PANTHER" id="PTHR47966">
    <property type="entry name" value="BETA-SITE APP-CLEAVING ENZYME, ISOFORM A-RELATED"/>
    <property type="match status" value="1"/>
</dbReference>
<dbReference type="PANTHER" id="PTHR47966:SF51">
    <property type="entry name" value="BETA-SITE APP-CLEAVING ENZYME, ISOFORM A-RELATED"/>
    <property type="match status" value="1"/>
</dbReference>
<comment type="similarity">
    <text evidence="1 4">Belongs to the peptidase A1 family.</text>
</comment>
<feature type="active site" evidence="3">
    <location>
        <position position="286"/>
    </location>
</feature>
<dbReference type="PROSITE" id="PS00141">
    <property type="entry name" value="ASP_PROTEASE"/>
    <property type="match status" value="2"/>
</dbReference>
<dbReference type="Proteomes" id="UP000054477">
    <property type="component" value="Unassembled WGS sequence"/>
</dbReference>
<feature type="active site" evidence="3">
    <location>
        <position position="106"/>
    </location>
</feature>
<accession>A0A0C9XJ16</accession>
<proteinExistence type="inferred from homology"/>
<reference evidence="6 7" key="1">
    <citation type="submission" date="2014-04" db="EMBL/GenBank/DDBJ databases">
        <authorList>
            <consortium name="DOE Joint Genome Institute"/>
            <person name="Kuo A."/>
            <person name="Kohler A."/>
            <person name="Nagy L.G."/>
            <person name="Floudas D."/>
            <person name="Copeland A."/>
            <person name="Barry K.W."/>
            <person name="Cichocki N."/>
            <person name="Veneault-Fourrey C."/>
            <person name="LaButti K."/>
            <person name="Lindquist E.A."/>
            <person name="Lipzen A."/>
            <person name="Lundell T."/>
            <person name="Morin E."/>
            <person name="Murat C."/>
            <person name="Sun H."/>
            <person name="Tunlid A."/>
            <person name="Henrissat B."/>
            <person name="Grigoriev I.V."/>
            <person name="Hibbett D.S."/>
            <person name="Martin F."/>
            <person name="Nordberg H.P."/>
            <person name="Cantor M.N."/>
            <person name="Hua S.X."/>
        </authorList>
    </citation>
    <scope>NUCLEOTIDE SEQUENCE [LARGE SCALE GENOMIC DNA]</scope>
    <source>
        <strain evidence="6 7">LaAM-08-1</strain>
    </source>
</reference>
<evidence type="ECO:0000313" key="7">
    <source>
        <dbReference type="Proteomes" id="UP000054477"/>
    </source>
</evidence>
<dbReference type="InterPro" id="IPR034164">
    <property type="entry name" value="Pepsin-like_dom"/>
</dbReference>
<evidence type="ECO:0000256" key="2">
    <source>
        <dbReference type="ARBA" id="ARBA00022750"/>
    </source>
</evidence>
<dbReference type="AlphaFoldDB" id="A0A0C9XJ16"/>
<dbReference type="Gene3D" id="2.40.70.10">
    <property type="entry name" value="Acid Proteases"/>
    <property type="match status" value="2"/>
</dbReference>
<keyword evidence="2 4" id="KW-0064">Aspartyl protease</keyword>
<keyword evidence="7" id="KW-1185">Reference proteome</keyword>
<dbReference type="STRING" id="1095629.A0A0C9XJ16"/>
<organism evidence="6 7">
    <name type="scientific">Laccaria amethystina LaAM-08-1</name>
    <dbReference type="NCBI Taxonomy" id="1095629"/>
    <lineage>
        <taxon>Eukaryota</taxon>
        <taxon>Fungi</taxon>
        <taxon>Dikarya</taxon>
        <taxon>Basidiomycota</taxon>
        <taxon>Agaricomycotina</taxon>
        <taxon>Agaricomycetes</taxon>
        <taxon>Agaricomycetidae</taxon>
        <taxon>Agaricales</taxon>
        <taxon>Agaricineae</taxon>
        <taxon>Hydnangiaceae</taxon>
        <taxon>Laccaria</taxon>
    </lineage>
</organism>
<keyword evidence="4" id="KW-0645">Protease</keyword>
<dbReference type="InterPro" id="IPR033121">
    <property type="entry name" value="PEPTIDASE_A1"/>
</dbReference>
<protein>
    <recommendedName>
        <fullName evidence="5">Peptidase A1 domain-containing protein</fullName>
    </recommendedName>
</protein>
<dbReference type="GO" id="GO:0004190">
    <property type="term" value="F:aspartic-type endopeptidase activity"/>
    <property type="evidence" value="ECO:0007669"/>
    <property type="project" value="UniProtKB-KW"/>
</dbReference>
<dbReference type="PRINTS" id="PR00792">
    <property type="entry name" value="PEPSIN"/>
</dbReference>
<gene>
    <name evidence="6" type="ORF">K443DRAFT_681442</name>
</gene>
<evidence type="ECO:0000256" key="4">
    <source>
        <dbReference type="RuleBase" id="RU000454"/>
    </source>
</evidence>
<evidence type="ECO:0000256" key="3">
    <source>
        <dbReference type="PIRSR" id="PIRSR601461-1"/>
    </source>
</evidence>
<dbReference type="EMBL" id="KN838690">
    <property type="protein sequence ID" value="KIJ97561.1"/>
    <property type="molecule type" value="Genomic_DNA"/>
</dbReference>
<dbReference type="InterPro" id="IPR001461">
    <property type="entry name" value="Aspartic_peptidase_A1"/>
</dbReference>
<keyword evidence="4" id="KW-0378">Hydrolase</keyword>
<reference evidence="7" key="2">
    <citation type="submission" date="2015-01" db="EMBL/GenBank/DDBJ databases">
        <title>Evolutionary Origins and Diversification of the Mycorrhizal Mutualists.</title>
        <authorList>
            <consortium name="DOE Joint Genome Institute"/>
            <consortium name="Mycorrhizal Genomics Consortium"/>
            <person name="Kohler A."/>
            <person name="Kuo A."/>
            <person name="Nagy L.G."/>
            <person name="Floudas D."/>
            <person name="Copeland A."/>
            <person name="Barry K.W."/>
            <person name="Cichocki N."/>
            <person name="Veneault-Fourrey C."/>
            <person name="LaButti K."/>
            <person name="Lindquist E.A."/>
            <person name="Lipzen A."/>
            <person name="Lundell T."/>
            <person name="Morin E."/>
            <person name="Murat C."/>
            <person name="Riley R."/>
            <person name="Ohm R."/>
            <person name="Sun H."/>
            <person name="Tunlid A."/>
            <person name="Henrissat B."/>
            <person name="Grigoriev I.V."/>
            <person name="Hibbett D.S."/>
            <person name="Martin F."/>
        </authorList>
    </citation>
    <scope>NUCLEOTIDE SEQUENCE [LARGE SCALE GENOMIC DNA]</scope>
    <source>
        <strain evidence="7">LaAM-08-1</strain>
    </source>
</reference>
<dbReference type="HOGENOM" id="CLU_038846_0_0_1"/>
<evidence type="ECO:0000256" key="1">
    <source>
        <dbReference type="ARBA" id="ARBA00007447"/>
    </source>
</evidence>
<evidence type="ECO:0000313" key="6">
    <source>
        <dbReference type="EMBL" id="KIJ97561.1"/>
    </source>
</evidence>
<dbReference type="InterPro" id="IPR021109">
    <property type="entry name" value="Peptidase_aspartic_dom_sf"/>
</dbReference>
<dbReference type="Pfam" id="PF00026">
    <property type="entry name" value="Asp"/>
    <property type="match status" value="1"/>
</dbReference>
<dbReference type="SUPFAM" id="SSF50630">
    <property type="entry name" value="Acid proteases"/>
    <property type="match status" value="1"/>
</dbReference>
<dbReference type="CDD" id="cd05471">
    <property type="entry name" value="pepsin_like"/>
    <property type="match status" value="1"/>
</dbReference>
<dbReference type="OrthoDB" id="660550at2759"/>
<feature type="domain" description="Peptidase A1" evidence="5">
    <location>
        <begin position="90"/>
        <end position="404"/>
    </location>
</feature>
<dbReference type="GO" id="GO:0006508">
    <property type="term" value="P:proteolysis"/>
    <property type="evidence" value="ECO:0007669"/>
    <property type="project" value="UniProtKB-KW"/>
</dbReference>
<evidence type="ECO:0000259" key="5">
    <source>
        <dbReference type="PROSITE" id="PS51767"/>
    </source>
</evidence>
<sequence>MSHVVIKSIPIQARIHRHAKQILSRDRARAQKFLAGLHPHGPHAFNARKLQHPDLNGKAQHFENLAVVPPAGDATAAHNSIDVTDAAVNYTVPVEVGQQTFSLVIDTGSSNTWVGAGKKYKPTSTSKSTGKAVTVTYGSGSFSGTEFTDQVSLGGHLTLKDQSIGVASKATGFHGVDGILGIGPVDLTTGTVKGTRSVPTVTDSLFSQGLISTESIAISFNPTSGSGDNVNGELTFGATDTSKFNDSINYVPITATSPASRYWGIDQTLTYGRDTPLLQGAAGIVDTGTTLVLIATDAFQAYQQATQATLDRATGLLTITDDQFAQLESLFFQIGSETYELTPNAQIWPRQSNSSIGGQDDQIYLIVADLGSNSGRGLDFINGFAFLQRHYSVYDTTNSRVGLARTPNTTAETN</sequence>
<dbReference type="InterPro" id="IPR001969">
    <property type="entry name" value="Aspartic_peptidase_AS"/>
</dbReference>